<dbReference type="SUPFAM" id="SSF55874">
    <property type="entry name" value="ATPase domain of HSP90 chaperone/DNA topoisomerase II/histidine kinase"/>
    <property type="match status" value="1"/>
</dbReference>
<evidence type="ECO:0000259" key="9">
    <source>
        <dbReference type="PROSITE" id="PS50885"/>
    </source>
</evidence>
<reference evidence="11" key="1">
    <citation type="journal article" date="2019" name="Int. J. Syst. Evol. Microbiol.">
        <title>The Global Catalogue of Microorganisms (GCM) 10K type strain sequencing project: providing services to taxonomists for standard genome sequencing and annotation.</title>
        <authorList>
            <consortium name="The Broad Institute Genomics Platform"/>
            <consortium name="The Broad Institute Genome Sequencing Center for Infectious Disease"/>
            <person name="Wu L."/>
            <person name="Ma J."/>
        </authorList>
    </citation>
    <scope>NUCLEOTIDE SEQUENCE [LARGE SCALE GENOMIC DNA]</scope>
    <source>
        <strain evidence="11">NBRC 102030</strain>
    </source>
</reference>
<comment type="catalytic activity">
    <reaction evidence="1">
        <text>ATP + protein L-histidine = ADP + protein N-phospho-L-histidine.</text>
        <dbReference type="EC" id="2.7.13.3"/>
    </reaction>
</comment>
<dbReference type="SMART" id="SM00388">
    <property type="entry name" value="HisKA"/>
    <property type="match status" value="1"/>
</dbReference>
<accession>A0ABQ6J2P4</accession>
<evidence type="ECO:0000256" key="2">
    <source>
        <dbReference type="ARBA" id="ARBA00004370"/>
    </source>
</evidence>
<gene>
    <name evidence="10" type="ORF">GCM10025855_13140</name>
</gene>
<dbReference type="Pfam" id="PF00512">
    <property type="entry name" value="HisKA"/>
    <property type="match status" value="1"/>
</dbReference>
<dbReference type="SUPFAM" id="SSF47384">
    <property type="entry name" value="Homodimeric domain of signal transducing histidine kinase"/>
    <property type="match status" value="1"/>
</dbReference>
<proteinExistence type="predicted"/>
<keyword evidence="7" id="KW-0472">Membrane</keyword>
<evidence type="ECO:0000256" key="1">
    <source>
        <dbReference type="ARBA" id="ARBA00000085"/>
    </source>
</evidence>
<evidence type="ECO:0000313" key="10">
    <source>
        <dbReference type="EMBL" id="GMA81781.1"/>
    </source>
</evidence>
<dbReference type="SMART" id="SM00387">
    <property type="entry name" value="HATPase_c"/>
    <property type="match status" value="1"/>
</dbReference>
<keyword evidence="7" id="KW-0812">Transmembrane</keyword>
<dbReference type="InterPro" id="IPR003661">
    <property type="entry name" value="HisK_dim/P_dom"/>
</dbReference>
<dbReference type="EC" id="2.7.13.3" evidence="3"/>
<keyword evidence="7" id="KW-1133">Transmembrane helix</keyword>
<keyword evidence="4" id="KW-0597">Phosphoprotein</keyword>
<dbReference type="NCBIfam" id="TIGR03785">
    <property type="entry name" value="marine_sort_HK"/>
    <property type="match status" value="1"/>
</dbReference>
<evidence type="ECO:0000256" key="7">
    <source>
        <dbReference type="SAM" id="Phobius"/>
    </source>
</evidence>
<feature type="transmembrane region" description="Helical" evidence="7">
    <location>
        <begin position="222"/>
        <end position="241"/>
    </location>
</feature>
<evidence type="ECO:0000259" key="8">
    <source>
        <dbReference type="PROSITE" id="PS50109"/>
    </source>
</evidence>
<keyword evidence="6" id="KW-0418">Kinase</keyword>
<keyword evidence="5" id="KW-0808">Transferase</keyword>
<keyword evidence="11" id="KW-1185">Reference proteome</keyword>
<dbReference type="InterPro" id="IPR036890">
    <property type="entry name" value="HATPase_C_sf"/>
</dbReference>
<evidence type="ECO:0000256" key="4">
    <source>
        <dbReference type="ARBA" id="ARBA00022553"/>
    </source>
</evidence>
<dbReference type="PROSITE" id="PS50109">
    <property type="entry name" value="HIS_KIN"/>
    <property type="match status" value="1"/>
</dbReference>
<dbReference type="Proteomes" id="UP001157046">
    <property type="component" value="Unassembled WGS sequence"/>
</dbReference>
<dbReference type="InterPro" id="IPR005467">
    <property type="entry name" value="His_kinase_dom"/>
</dbReference>
<dbReference type="Gene3D" id="3.30.565.10">
    <property type="entry name" value="Histidine kinase-like ATPase, C-terminal domain"/>
    <property type="match status" value="1"/>
</dbReference>
<dbReference type="InterPro" id="IPR036097">
    <property type="entry name" value="HisK_dim/P_sf"/>
</dbReference>
<dbReference type="InterPro" id="IPR003660">
    <property type="entry name" value="HAMP_dom"/>
</dbReference>
<name>A0ABQ6J2P4_9GAMM</name>
<dbReference type="CDD" id="cd00082">
    <property type="entry name" value="HisKA"/>
    <property type="match status" value="1"/>
</dbReference>
<dbReference type="EMBL" id="BSUY01000001">
    <property type="protein sequence ID" value="GMA81781.1"/>
    <property type="molecule type" value="Genomic_DNA"/>
</dbReference>
<evidence type="ECO:0000256" key="3">
    <source>
        <dbReference type="ARBA" id="ARBA00012438"/>
    </source>
</evidence>
<evidence type="ECO:0000256" key="6">
    <source>
        <dbReference type="ARBA" id="ARBA00022777"/>
    </source>
</evidence>
<dbReference type="InterPro" id="IPR022510">
    <property type="entry name" value="Sortase_His-kinase"/>
</dbReference>
<dbReference type="PANTHER" id="PTHR43547:SF2">
    <property type="entry name" value="HYBRID SIGNAL TRANSDUCTION HISTIDINE KINASE C"/>
    <property type="match status" value="1"/>
</dbReference>
<evidence type="ECO:0000313" key="11">
    <source>
        <dbReference type="Proteomes" id="UP001157046"/>
    </source>
</evidence>
<dbReference type="Gene3D" id="6.10.340.10">
    <property type="match status" value="1"/>
</dbReference>
<organism evidence="10 11">
    <name type="scientific">Shewanella glacialipiscicola</name>
    <dbReference type="NCBI Taxonomy" id="614069"/>
    <lineage>
        <taxon>Bacteria</taxon>
        <taxon>Pseudomonadati</taxon>
        <taxon>Pseudomonadota</taxon>
        <taxon>Gammaproteobacteria</taxon>
        <taxon>Alteromonadales</taxon>
        <taxon>Shewanellaceae</taxon>
        <taxon>Shewanella</taxon>
    </lineage>
</organism>
<dbReference type="Pfam" id="PF02518">
    <property type="entry name" value="HATPase_c"/>
    <property type="match status" value="1"/>
</dbReference>
<evidence type="ECO:0000256" key="5">
    <source>
        <dbReference type="ARBA" id="ARBA00022679"/>
    </source>
</evidence>
<dbReference type="InterPro" id="IPR003594">
    <property type="entry name" value="HATPase_dom"/>
</dbReference>
<feature type="domain" description="HAMP" evidence="9">
    <location>
        <begin position="242"/>
        <end position="297"/>
    </location>
</feature>
<protein>
    <recommendedName>
        <fullName evidence="3">histidine kinase</fullName>
        <ecNumber evidence="3">2.7.13.3</ecNumber>
    </recommendedName>
</protein>
<sequence>MPVTPEVRIQGQWATTDVGYNVELRIPLNMVGSKLGFAIADVNDSKYRDMVAVVGTSALDTVDNLGTVLVPSPEIESIIKGMSHNSSRIWVVDKHGRVLAKSGDIRANDSVWTRTLEDEKSTTLWETFKRDYLHPLYYKILTKPPKDFIDSLQDSTELDGSHIQKALAGQQGSTWRLTPDNKAVVLTAASPIWIDNNVMGAVVAEETTHGIRSLRNRALEKLFNVILTIMSMGTLALFFFASSISNRIRKLRDEAENAIDSQGRVRNNLKPSKARDEIGDLSRSFSSIVGRLGQYTHYLENMSSRLSHELRTPVAVVRSSLEHLNLQTLDNDTQKYVDRAQEGVSRLSMILNNMSEATRLEQSLIQADITKFPLSQVVSGCMQGYQMTYPEQRFSVKVPEQPLMMQGVPEYIAQLMDKLIANAIEFCHQDSAIEVTLTQVGKQATLLISNLGPELPVDMSEQIFDSMVSVRINQVQDKPHLGLGLYIARLVAEFHQGQILARNRSEHNGVDILVTLPLS</sequence>
<comment type="subcellular location">
    <subcellularLocation>
        <location evidence="2">Membrane</location>
    </subcellularLocation>
</comment>
<dbReference type="PROSITE" id="PS50885">
    <property type="entry name" value="HAMP"/>
    <property type="match status" value="1"/>
</dbReference>
<dbReference type="Gene3D" id="1.10.287.130">
    <property type="match status" value="1"/>
</dbReference>
<dbReference type="PANTHER" id="PTHR43547">
    <property type="entry name" value="TWO-COMPONENT HISTIDINE KINASE"/>
    <property type="match status" value="1"/>
</dbReference>
<feature type="domain" description="Histidine kinase" evidence="8">
    <location>
        <begin position="305"/>
        <end position="519"/>
    </location>
</feature>
<comment type="caution">
    <text evidence="10">The sequence shown here is derived from an EMBL/GenBank/DDBJ whole genome shotgun (WGS) entry which is preliminary data.</text>
</comment>